<feature type="transmembrane region" description="Helical" evidence="9">
    <location>
        <begin position="171"/>
        <end position="190"/>
    </location>
</feature>
<keyword evidence="6 12" id="KW-0418">Kinase</keyword>
<feature type="domain" description="Histidine kinase" evidence="10">
    <location>
        <begin position="273"/>
        <end position="487"/>
    </location>
</feature>
<evidence type="ECO:0000256" key="7">
    <source>
        <dbReference type="ARBA" id="ARBA00023012"/>
    </source>
</evidence>
<dbReference type="SUPFAM" id="SSF47384">
    <property type="entry name" value="Homodimeric domain of signal transducing histidine kinase"/>
    <property type="match status" value="1"/>
</dbReference>
<dbReference type="Gene3D" id="1.10.287.130">
    <property type="match status" value="1"/>
</dbReference>
<dbReference type="Pfam" id="PF00672">
    <property type="entry name" value="HAMP"/>
    <property type="match status" value="1"/>
</dbReference>
<dbReference type="EMBL" id="FMKA01000016">
    <property type="protein sequence ID" value="SCP98120.1"/>
    <property type="molecule type" value="Genomic_DNA"/>
</dbReference>
<dbReference type="InterPro" id="IPR050351">
    <property type="entry name" value="BphY/WalK/GraS-like"/>
</dbReference>
<keyword evidence="5" id="KW-0808">Transferase</keyword>
<evidence type="ECO:0000256" key="2">
    <source>
        <dbReference type="ARBA" id="ARBA00004370"/>
    </source>
</evidence>
<dbReference type="InterPro" id="IPR005467">
    <property type="entry name" value="His_kinase_dom"/>
</dbReference>
<keyword evidence="9" id="KW-0472">Membrane</keyword>
<keyword evidence="4" id="KW-0597">Phosphoprotein</keyword>
<feature type="transmembrane region" description="Helical" evidence="9">
    <location>
        <begin position="12"/>
        <end position="37"/>
    </location>
</feature>
<dbReference type="OrthoDB" id="9762826at2"/>
<dbReference type="Pfam" id="PF00512">
    <property type="entry name" value="HisKA"/>
    <property type="match status" value="1"/>
</dbReference>
<organism evidence="12 13">
    <name type="scientific">Anaerobium acetethylicum</name>
    <dbReference type="NCBI Taxonomy" id="1619234"/>
    <lineage>
        <taxon>Bacteria</taxon>
        <taxon>Bacillati</taxon>
        <taxon>Bacillota</taxon>
        <taxon>Clostridia</taxon>
        <taxon>Lachnospirales</taxon>
        <taxon>Lachnospiraceae</taxon>
        <taxon>Anaerobium</taxon>
    </lineage>
</organism>
<comment type="catalytic activity">
    <reaction evidence="1">
        <text>ATP + protein L-histidine = ADP + protein N-phospho-L-histidine.</text>
        <dbReference type="EC" id="2.7.13.3"/>
    </reaction>
</comment>
<keyword evidence="13" id="KW-1185">Reference proteome</keyword>
<evidence type="ECO:0000256" key="3">
    <source>
        <dbReference type="ARBA" id="ARBA00012438"/>
    </source>
</evidence>
<name>A0A1D3TVH5_9FIRM</name>
<dbReference type="Proteomes" id="UP000199315">
    <property type="component" value="Unassembled WGS sequence"/>
</dbReference>
<sequence>MRRSIKKQIALIFIGLMTCTLLACWFINNAFLVNYYLVNKERTLMKAYNRINEASSDNRMDSDEFDIEFEKMYSTDNIAIVIMDPSGTIKKSSISQGEILTRQLYGYIVGNLDVEVEVLENSENYIVQKVTDPRSGSDYMEIWGALDNGNLFIMRTAIESIRDSVSISNRFLAYTGFFAIFVSAAVIWFVTRRITEPILELAKISERMTHLDFEARYESREENEIGLLGTHINQLSDALEKTISELKTANNELQRDIENKIKIDEMRKEFLSNVSHELKTPIALIQGYAEGLKEGINDDAESREFYCEVIMDEASKMNQMVKKLLTLNQLEFGNEKIVMERFDIASLIKNIIQSSDILIRQKGAKVIFKADAPVYVWADEFKIEEVVTNYITNALNHVDHEMLIEVKITETEKNARISVFNTGKTIPEEDIDNIWGKFYKIDKARTREYGGSGIGLSIVKAIMESLNKGYGVKNYENGVEFWFELDK</sequence>
<comment type="subcellular location">
    <subcellularLocation>
        <location evidence="2">Membrane</location>
    </subcellularLocation>
</comment>
<evidence type="ECO:0000259" key="10">
    <source>
        <dbReference type="PROSITE" id="PS50109"/>
    </source>
</evidence>
<dbReference type="SUPFAM" id="SSF55874">
    <property type="entry name" value="ATPase domain of HSP90 chaperone/DNA topoisomerase II/histidine kinase"/>
    <property type="match status" value="1"/>
</dbReference>
<dbReference type="PROSITE" id="PS51257">
    <property type="entry name" value="PROKAR_LIPOPROTEIN"/>
    <property type="match status" value="1"/>
</dbReference>
<dbReference type="GO" id="GO:0004721">
    <property type="term" value="F:phosphoprotein phosphatase activity"/>
    <property type="evidence" value="ECO:0007669"/>
    <property type="project" value="TreeGrafter"/>
</dbReference>
<evidence type="ECO:0000256" key="1">
    <source>
        <dbReference type="ARBA" id="ARBA00000085"/>
    </source>
</evidence>
<accession>A0A1D3TVH5</accession>
<dbReference type="InterPro" id="IPR003661">
    <property type="entry name" value="HisK_dim/P_dom"/>
</dbReference>
<evidence type="ECO:0000256" key="6">
    <source>
        <dbReference type="ARBA" id="ARBA00022777"/>
    </source>
</evidence>
<dbReference type="GO" id="GO:0005886">
    <property type="term" value="C:plasma membrane"/>
    <property type="evidence" value="ECO:0007669"/>
    <property type="project" value="TreeGrafter"/>
</dbReference>
<feature type="domain" description="HAMP" evidence="11">
    <location>
        <begin position="192"/>
        <end position="244"/>
    </location>
</feature>
<dbReference type="PANTHER" id="PTHR45453:SF3">
    <property type="entry name" value="HISTIDINE KINASE"/>
    <property type="match status" value="1"/>
</dbReference>
<dbReference type="EC" id="2.7.13.3" evidence="3"/>
<evidence type="ECO:0000259" key="11">
    <source>
        <dbReference type="PROSITE" id="PS50885"/>
    </source>
</evidence>
<dbReference type="FunFam" id="1.10.287.130:FF:000001">
    <property type="entry name" value="Two-component sensor histidine kinase"/>
    <property type="match status" value="1"/>
</dbReference>
<keyword evidence="9" id="KW-1133">Transmembrane helix</keyword>
<proteinExistence type="predicted"/>
<evidence type="ECO:0000313" key="13">
    <source>
        <dbReference type="Proteomes" id="UP000199315"/>
    </source>
</evidence>
<dbReference type="InterPro" id="IPR036890">
    <property type="entry name" value="HATPase_C_sf"/>
</dbReference>
<keyword evidence="9" id="KW-0812">Transmembrane</keyword>
<dbReference type="InterPro" id="IPR003660">
    <property type="entry name" value="HAMP_dom"/>
</dbReference>
<dbReference type="CDD" id="cd06225">
    <property type="entry name" value="HAMP"/>
    <property type="match status" value="1"/>
</dbReference>
<dbReference type="SMART" id="SM00387">
    <property type="entry name" value="HATPase_c"/>
    <property type="match status" value="1"/>
</dbReference>
<evidence type="ECO:0000256" key="4">
    <source>
        <dbReference type="ARBA" id="ARBA00022553"/>
    </source>
</evidence>
<evidence type="ECO:0000256" key="8">
    <source>
        <dbReference type="SAM" id="Coils"/>
    </source>
</evidence>
<dbReference type="SMART" id="SM00388">
    <property type="entry name" value="HisKA"/>
    <property type="match status" value="1"/>
</dbReference>
<gene>
    <name evidence="12" type="ORF">SAMN05421730_101687</name>
</gene>
<evidence type="ECO:0000313" key="12">
    <source>
        <dbReference type="EMBL" id="SCP98120.1"/>
    </source>
</evidence>
<evidence type="ECO:0000256" key="9">
    <source>
        <dbReference type="SAM" id="Phobius"/>
    </source>
</evidence>
<dbReference type="PROSITE" id="PS50109">
    <property type="entry name" value="HIS_KIN"/>
    <property type="match status" value="1"/>
</dbReference>
<dbReference type="AlphaFoldDB" id="A0A1D3TVH5"/>
<dbReference type="Pfam" id="PF02518">
    <property type="entry name" value="HATPase_c"/>
    <property type="match status" value="1"/>
</dbReference>
<keyword evidence="7" id="KW-0902">Two-component regulatory system</keyword>
<keyword evidence="8" id="KW-0175">Coiled coil</keyword>
<dbReference type="GO" id="GO:0016036">
    <property type="term" value="P:cellular response to phosphate starvation"/>
    <property type="evidence" value="ECO:0007669"/>
    <property type="project" value="TreeGrafter"/>
</dbReference>
<dbReference type="InterPro" id="IPR036097">
    <property type="entry name" value="HisK_dim/P_sf"/>
</dbReference>
<dbReference type="CDD" id="cd00082">
    <property type="entry name" value="HisKA"/>
    <property type="match status" value="1"/>
</dbReference>
<dbReference type="PANTHER" id="PTHR45453">
    <property type="entry name" value="PHOSPHATE REGULON SENSOR PROTEIN PHOR"/>
    <property type="match status" value="1"/>
</dbReference>
<reference evidence="12 13" key="1">
    <citation type="submission" date="2016-09" db="EMBL/GenBank/DDBJ databases">
        <authorList>
            <person name="Capua I."/>
            <person name="De Benedictis P."/>
            <person name="Joannis T."/>
            <person name="Lombin L.H."/>
            <person name="Cattoli G."/>
        </authorList>
    </citation>
    <scope>NUCLEOTIDE SEQUENCE [LARGE SCALE GENOMIC DNA]</scope>
    <source>
        <strain evidence="12 13">GluBS11</strain>
    </source>
</reference>
<dbReference type="SMART" id="SM00304">
    <property type="entry name" value="HAMP"/>
    <property type="match status" value="1"/>
</dbReference>
<protein>
    <recommendedName>
        <fullName evidence="3">histidine kinase</fullName>
        <ecNumber evidence="3">2.7.13.3</ecNumber>
    </recommendedName>
</protein>
<dbReference type="STRING" id="1619234.SAMN05421730_101687"/>
<dbReference type="Gene3D" id="3.30.565.10">
    <property type="entry name" value="Histidine kinase-like ATPase, C-terminal domain"/>
    <property type="match status" value="1"/>
</dbReference>
<feature type="coiled-coil region" evidence="8">
    <location>
        <begin position="232"/>
        <end position="263"/>
    </location>
</feature>
<dbReference type="Gene3D" id="6.10.340.10">
    <property type="match status" value="1"/>
</dbReference>
<evidence type="ECO:0000256" key="5">
    <source>
        <dbReference type="ARBA" id="ARBA00022679"/>
    </source>
</evidence>
<dbReference type="RefSeq" id="WP_091234970.1">
    <property type="nucleotide sequence ID" value="NZ_FMKA01000016.1"/>
</dbReference>
<dbReference type="InterPro" id="IPR003594">
    <property type="entry name" value="HATPase_dom"/>
</dbReference>
<dbReference type="GO" id="GO:0000155">
    <property type="term" value="F:phosphorelay sensor kinase activity"/>
    <property type="evidence" value="ECO:0007669"/>
    <property type="project" value="InterPro"/>
</dbReference>
<dbReference type="PROSITE" id="PS50885">
    <property type="entry name" value="HAMP"/>
    <property type="match status" value="1"/>
</dbReference>
<dbReference type="SUPFAM" id="SSF158472">
    <property type="entry name" value="HAMP domain-like"/>
    <property type="match status" value="1"/>
</dbReference>